<evidence type="ECO:0000256" key="5">
    <source>
        <dbReference type="ARBA" id="ARBA00022989"/>
    </source>
</evidence>
<evidence type="ECO:0000313" key="9">
    <source>
        <dbReference type="EMBL" id="VAW78020.1"/>
    </source>
</evidence>
<comment type="similarity">
    <text evidence="2">Belongs to the monovalent cation:proton antiporter 2 (CPA2) transporter (TC 2.A.37) family.</text>
</comment>
<proteinExistence type="inferred from homology"/>
<dbReference type="GO" id="GO:0016020">
    <property type="term" value="C:membrane"/>
    <property type="evidence" value="ECO:0007669"/>
    <property type="project" value="UniProtKB-SubCell"/>
</dbReference>
<dbReference type="PANTHER" id="PTHR42751">
    <property type="entry name" value="SODIUM/HYDROGEN EXCHANGER FAMILY/TRKA DOMAIN PROTEIN"/>
    <property type="match status" value="1"/>
</dbReference>
<keyword evidence="5 7" id="KW-1133">Transmembrane helix</keyword>
<comment type="subcellular location">
    <subcellularLocation>
        <location evidence="1">Membrane</location>
        <topology evidence="1">Multi-pass membrane protein</topology>
    </subcellularLocation>
</comment>
<feature type="transmembrane region" description="Helical" evidence="7">
    <location>
        <begin position="86"/>
        <end position="110"/>
    </location>
</feature>
<feature type="transmembrane region" description="Helical" evidence="7">
    <location>
        <begin position="6"/>
        <end position="26"/>
    </location>
</feature>
<evidence type="ECO:0000256" key="1">
    <source>
        <dbReference type="ARBA" id="ARBA00004141"/>
    </source>
</evidence>
<dbReference type="Gene3D" id="1.20.1530.20">
    <property type="match status" value="1"/>
</dbReference>
<evidence type="ECO:0000256" key="7">
    <source>
        <dbReference type="SAM" id="Phobius"/>
    </source>
</evidence>
<dbReference type="GO" id="GO:0015297">
    <property type="term" value="F:antiporter activity"/>
    <property type="evidence" value="ECO:0007669"/>
    <property type="project" value="InterPro"/>
</dbReference>
<keyword evidence="4 7" id="KW-0812">Transmembrane</keyword>
<accession>A0A3B0YMY2</accession>
<evidence type="ECO:0000256" key="4">
    <source>
        <dbReference type="ARBA" id="ARBA00022692"/>
    </source>
</evidence>
<dbReference type="GO" id="GO:1902600">
    <property type="term" value="P:proton transmembrane transport"/>
    <property type="evidence" value="ECO:0007669"/>
    <property type="project" value="InterPro"/>
</dbReference>
<keyword evidence="6 7" id="KW-0472">Membrane</keyword>
<keyword evidence="3" id="KW-0813">Transport</keyword>
<dbReference type="InterPro" id="IPR038770">
    <property type="entry name" value="Na+/solute_symporter_sf"/>
</dbReference>
<reference evidence="9" key="1">
    <citation type="submission" date="2018-06" db="EMBL/GenBank/DDBJ databases">
        <authorList>
            <person name="Zhirakovskaya E."/>
        </authorList>
    </citation>
    <scope>NUCLEOTIDE SEQUENCE</scope>
</reference>
<dbReference type="Pfam" id="PF00999">
    <property type="entry name" value="Na_H_Exchanger"/>
    <property type="match status" value="1"/>
</dbReference>
<evidence type="ECO:0000259" key="8">
    <source>
        <dbReference type="Pfam" id="PF00999"/>
    </source>
</evidence>
<evidence type="ECO:0000256" key="2">
    <source>
        <dbReference type="ARBA" id="ARBA00005551"/>
    </source>
</evidence>
<evidence type="ECO:0000256" key="3">
    <source>
        <dbReference type="ARBA" id="ARBA00022448"/>
    </source>
</evidence>
<feature type="transmembrane region" description="Helical" evidence="7">
    <location>
        <begin position="55"/>
        <end position="74"/>
    </location>
</feature>
<dbReference type="EMBL" id="UOFM01000240">
    <property type="protein sequence ID" value="VAW78020.1"/>
    <property type="molecule type" value="Genomic_DNA"/>
</dbReference>
<organism evidence="9">
    <name type="scientific">hydrothermal vent metagenome</name>
    <dbReference type="NCBI Taxonomy" id="652676"/>
    <lineage>
        <taxon>unclassified sequences</taxon>
        <taxon>metagenomes</taxon>
        <taxon>ecological metagenomes</taxon>
    </lineage>
</organism>
<dbReference type="InterPro" id="IPR006153">
    <property type="entry name" value="Cation/H_exchanger_TM"/>
</dbReference>
<dbReference type="AlphaFoldDB" id="A0A3B0YMY2"/>
<protein>
    <submittedName>
        <fullName evidence="9">Inner membrane protein, KefB/KefC family</fullName>
    </submittedName>
</protein>
<gene>
    <name evidence="9" type="ORF">MNBD_GAMMA14-861</name>
</gene>
<name>A0A3B0YMY2_9ZZZZ</name>
<dbReference type="PANTHER" id="PTHR42751:SF3">
    <property type="entry name" value="SODIUM_GLUTAMATE SYMPORTER"/>
    <property type="match status" value="1"/>
</dbReference>
<sequence>MDQSIVFSVFLIFTGAAVLATAALYARQSMLVAYILLGMLMGPSALGLVKDVEMLRDLSHVGIVFLLFLLGLNLHPQDLWHQLGKATFVTVGSSLLFALLGGITALLFGYNPVDALVI</sequence>
<feature type="non-terminal residue" evidence="9">
    <location>
        <position position="118"/>
    </location>
</feature>
<feature type="transmembrane region" description="Helical" evidence="7">
    <location>
        <begin position="31"/>
        <end position="49"/>
    </location>
</feature>
<evidence type="ECO:0000256" key="6">
    <source>
        <dbReference type="ARBA" id="ARBA00023136"/>
    </source>
</evidence>
<feature type="domain" description="Cation/H+ exchanger transmembrane" evidence="8">
    <location>
        <begin position="20"/>
        <end position="118"/>
    </location>
</feature>